<keyword evidence="6" id="KW-0813">Transport</keyword>
<keyword evidence="4" id="KW-0645">Protease</keyword>
<dbReference type="InterPro" id="IPR027417">
    <property type="entry name" value="P-loop_NTPase"/>
</dbReference>
<keyword evidence="6" id="KW-0653">Protein transport</keyword>
<evidence type="ECO:0000259" key="12">
    <source>
        <dbReference type="PROSITE" id="PS50929"/>
    </source>
</evidence>
<dbReference type="Pfam" id="PF00005">
    <property type="entry name" value="ABC_tran"/>
    <property type="match status" value="1"/>
</dbReference>
<evidence type="ECO:0000256" key="5">
    <source>
        <dbReference type="ARBA" id="ARBA00022840"/>
    </source>
</evidence>
<dbReference type="Gene3D" id="1.20.1560.10">
    <property type="entry name" value="ABC transporter type 1, transmembrane domain"/>
    <property type="match status" value="1"/>
</dbReference>
<evidence type="ECO:0000256" key="6">
    <source>
        <dbReference type="ARBA" id="ARBA00022927"/>
    </source>
</evidence>
<evidence type="ECO:0000256" key="8">
    <source>
        <dbReference type="ARBA" id="ARBA00023136"/>
    </source>
</evidence>
<feature type="transmembrane region" description="Helical" evidence="10">
    <location>
        <begin position="413"/>
        <end position="440"/>
    </location>
</feature>
<dbReference type="CDD" id="cd03228">
    <property type="entry name" value="ABCC_MRP_Like"/>
    <property type="match status" value="1"/>
</dbReference>
<keyword evidence="5" id="KW-0067">ATP-binding</keyword>
<evidence type="ECO:0000313" key="15">
    <source>
        <dbReference type="Proteomes" id="UP001595882"/>
    </source>
</evidence>
<evidence type="ECO:0000256" key="4">
    <source>
        <dbReference type="ARBA" id="ARBA00022807"/>
    </source>
</evidence>
<keyword evidence="4" id="KW-0788">Thiol protease</keyword>
<dbReference type="RefSeq" id="WP_390250138.1">
    <property type="nucleotide sequence ID" value="NZ_JBHSDT010000004.1"/>
</dbReference>
<dbReference type="PROSITE" id="PS50893">
    <property type="entry name" value="ABC_TRANSPORTER_2"/>
    <property type="match status" value="1"/>
</dbReference>
<keyword evidence="4" id="KW-0378">Hydrolase</keyword>
<feature type="domain" description="Peptidase C39" evidence="13">
    <location>
        <begin position="11"/>
        <end position="132"/>
    </location>
</feature>
<name>A0ABV8WTT6_9BACI</name>
<keyword evidence="15" id="KW-1185">Reference proteome</keyword>
<evidence type="ECO:0000259" key="11">
    <source>
        <dbReference type="PROSITE" id="PS50893"/>
    </source>
</evidence>
<dbReference type="Gene3D" id="3.90.70.10">
    <property type="entry name" value="Cysteine proteinases"/>
    <property type="match status" value="1"/>
</dbReference>
<dbReference type="SMART" id="SM00382">
    <property type="entry name" value="AAA"/>
    <property type="match status" value="1"/>
</dbReference>
<organism evidence="14 15">
    <name type="scientific">Gracilibacillus xinjiangensis</name>
    <dbReference type="NCBI Taxonomy" id="1193282"/>
    <lineage>
        <taxon>Bacteria</taxon>
        <taxon>Bacillati</taxon>
        <taxon>Bacillota</taxon>
        <taxon>Bacilli</taxon>
        <taxon>Bacillales</taxon>
        <taxon>Bacillaceae</taxon>
        <taxon>Gracilibacillus</taxon>
    </lineage>
</organism>
<dbReference type="PROSITE" id="PS00211">
    <property type="entry name" value="ABC_TRANSPORTER_1"/>
    <property type="match status" value="1"/>
</dbReference>
<evidence type="ECO:0000259" key="13">
    <source>
        <dbReference type="PROSITE" id="PS50990"/>
    </source>
</evidence>
<feature type="transmembrane region" description="Helical" evidence="10">
    <location>
        <begin position="299"/>
        <end position="318"/>
    </location>
</feature>
<reference evidence="15" key="1">
    <citation type="journal article" date="2019" name="Int. J. Syst. Evol. Microbiol.">
        <title>The Global Catalogue of Microorganisms (GCM) 10K type strain sequencing project: providing services to taxonomists for standard genome sequencing and annotation.</title>
        <authorList>
            <consortium name="The Broad Institute Genomics Platform"/>
            <consortium name="The Broad Institute Genome Sequencing Center for Infectious Disease"/>
            <person name="Wu L."/>
            <person name="Ma J."/>
        </authorList>
    </citation>
    <scope>NUCLEOTIDE SEQUENCE [LARGE SCALE GENOMIC DNA]</scope>
    <source>
        <strain evidence="15">CCUG 37865</strain>
    </source>
</reference>
<dbReference type="InterPro" id="IPR017871">
    <property type="entry name" value="ABC_transporter-like_CS"/>
</dbReference>
<feature type="transmembrane region" description="Helical" evidence="10">
    <location>
        <begin position="196"/>
        <end position="217"/>
    </location>
</feature>
<evidence type="ECO:0000256" key="1">
    <source>
        <dbReference type="ARBA" id="ARBA00004651"/>
    </source>
</evidence>
<keyword evidence="8 10" id="KW-0472">Membrane</keyword>
<protein>
    <submittedName>
        <fullName evidence="14">Peptidase domain-containing ABC transporter</fullName>
    </submittedName>
</protein>
<dbReference type="Proteomes" id="UP001595882">
    <property type="component" value="Unassembled WGS sequence"/>
</dbReference>
<comment type="subcellular location">
    <subcellularLocation>
        <location evidence="1">Cell membrane</location>
        <topology evidence="1">Multi-pass membrane protein</topology>
    </subcellularLocation>
</comment>
<dbReference type="SUPFAM" id="SSF90123">
    <property type="entry name" value="ABC transporter transmembrane region"/>
    <property type="match status" value="1"/>
</dbReference>
<dbReference type="InterPro" id="IPR005074">
    <property type="entry name" value="Peptidase_C39"/>
</dbReference>
<keyword evidence="7 10" id="KW-1133">Transmembrane helix</keyword>
<dbReference type="Pfam" id="PF00664">
    <property type="entry name" value="ABC_membrane"/>
    <property type="match status" value="1"/>
</dbReference>
<feature type="transmembrane region" description="Helical" evidence="10">
    <location>
        <begin position="270"/>
        <end position="293"/>
    </location>
</feature>
<keyword evidence="3" id="KW-0547">Nucleotide-binding</keyword>
<feature type="domain" description="ABC transmembrane type-1" evidence="12">
    <location>
        <begin position="165"/>
        <end position="442"/>
    </location>
</feature>
<dbReference type="PANTHER" id="PTHR24221">
    <property type="entry name" value="ATP-BINDING CASSETTE SUB-FAMILY B"/>
    <property type="match status" value="1"/>
</dbReference>
<dbReference type="SUPFAM" id="SSF52540">
    <property type="entry name" value="P-loop containing nucleoside triphosphate hydrolases"/>
    <property type="match status" value="1"/>
</dbReference>
<dbReference type="InterPro" id="IPR003593">
    <property type="entry name" value="AAA+_ATPase"/>
</dbReference>
<evidence type="ECO:0000256" key="9">
    <source>
        <dbReference type="ARBA" id="ARBA00043264"/>
    </source>
</evidence>
<evidence type="ECO:0000256" key="10">
    <source>
        <dbReference type="SAM" id="Phobius"/>
    </source>
</evidence>
<proteinExistence type="predicted"/>
<accession>A0ABV8WTT6</accession>
<dbReference type="PROSITE" id="PS50990">
    <property type="entry name" value="PEPTIDASE_C39"/>
    <property type="match status" value="1"/>
</dbReference>
<evidence type="ECO:0000256" key="2">
    <source>
        <dbReference type="ARBA" id="ARBA00022692"/>
    </source>
</evidence>
<evidence type="ECO:0000313" key="14">
    <source>
        <dbReference type="EMBL" id="MFC4402493.1"/>
    </source>
</evidence>
<dbReference type="Pfam" id="PF03412">
    <property type="entry name" value="Peptidase_C39"/>
    <property type="match status" value="1"/>
</dbReference>
<feature type="domain" description="ABC transporter" evidence="11">
    <location>
        <begin position="476"/>
        <end position="696"/>
    </location>
</feature>
<dbReference type="InterPro" id="IPR039421">
    <property type="entry name" value="Type_1_exporter"/>
</dbReference>
<sequence length="696" mass="80914">MFKSKISFVPQLTQSDCGVSCLAMILSYYGCHTDTNHIKSRYPSPNVNGWSLLDIKRAAGKFGLESTGMRVINPNYFSKLKKPVILFWNFSHFVVLESVQGENYTIIDPKYGRILLNKNEFLSKFSGYVMEFGKKEDFVKVRKSFKKEWQYLKKFYLEKKWIYKILLFSILSQVMVFSTPIMIQEMINRYTEQSEISITLSITLCFLLIFYFIFNYINGIVKANYQERVDYKSTDYFVNHLFSLHYLNFQKRSAGDLTVRTFGNQNVRNLILNHFVTLIVSTIMIIGSFAYMFYINWQISTSFLILCILLFLTNFIFVKKLNYLSFMENYYLAEQRGKLNESLNEYYFIKANNIVTSFTKNWLEEYTNYLDKVKKRMKLQFLADTLQNFIRYVALFGFLIAGFLFFLKSDQQIGTIVMFVGMSSLIFGPVTQISTSILTISSTRPMLLRILDILGESVEEDTTKYSTGESTIRGEISFNDISFYFNQEERMINNLNLSLRQGENIAIIGKTGSGKTTLLNLLLRIYDSYDGSIKIDNKDIKSFSLGELREQIGLITQDSVLFNGTLKENLDMFGCHVNEHDLKDALEKSQLKEDLKSWPRKVHVPIVEGGKNFSGGQRQRLSMIRIFLKRYPILLLDEPTNHLDERTSMLLMNEIIQLPSTKIFITHNDKILERMDKVYEMKDGKLILVRGGTKSA</sequence>
<dbReference type="InterPro" id="IPR011527">
    <property type="entry name" value="ABC1_TM_dom"/>
</dbReference>
<comment type="caution">
    <text evidence="14">The sequence shown here is derived from an EMBL/GenBank/DDBJ whole genome shotgun (WGS) entry which is preliminary data.</text>
</comment>
<dbReference type="EMBL" id="JBHSDT010000004">
    <property type="protein sequence ID" value="MFC4402493.1"/>
    <property type="molecule type" value="Genomic_DNA"/>
</dbReference>
<evidence type="ECO:0000256" key="3">
    <source>
        <dbReference type="ARBA" id="ARBA00022741"/>
    </source>
</evidence>
<feature type="transmembrane region" description="Helical" evidence="10">
    <location>
        <begin position="389"/>
        <end position="407"/>
    </location>
</feature>
<keyword evidence="9" id="KW-0080">Bacteriocin transport</keyword>
<evidence type="ECO:0000256" key="7">
    <source>
        <dbReference type="ARBA" id="ARBA00022989"/>
    </source>
</evidence>
<dbReference type="Gene3D" id="3.40.50.300">
    <property type="entry name" value="P-loop containing nucleotide triphosphate hydrolases"/>
    <property type="match status" value="1"/>
</dbReference>
<keyword evidence="2 10" id="KW-0812">Transmembrane</keyword>
<feature type="transmembrane region" description="Helical" evidence="10">
    <location>
        <begin position="161"/>
        <end position="184"/>
    </location>
</feature>
<dbReference type="PROSITE" id="PS50929">
    <property type="entry name" value="ABC_TM1F"/>
    <property type="match status" value="1"/>
</dbReference>
<dbReference type="InterPro" id="IPR003439">
    <property type="entry name" value="ABC_transporter-like_ATP-bd"/>
</dbReference>
<dbReference type="InterPro" id="IPR036640">
    <property type="entry name" value="ABC1_TM_sf"/>
</dbReference>
<dbReference type="PANTHER" id="PTHR24221:SF654">
    <property type="entry name" value="ATP-BINDING CASSETTE SUB-FAMILY B MEMBER 6"/>
    <property type="match status" value="1"/>
</dbReference>
<gene>
    <name evidence="14" type="ORF">ACFOY7_05355</name>
</gene>